<evidence type="ECO:0000256" key="8">
    <source>
        <dbReference type="ARBA" id="ARBA00022927"/>
    </source>
</evidence>
<dbReference type="AlphaFoldDB" id="A0AA97I2K7"/>
<reference evidence="11 12" key="1">
    <citation type="submission" date="2023-10" db="EMBL/GenBank/DDBJ databases">
        <title>Complete genome sequence of a Sphingomonadaceae bacterium.</title>
        <authorList>
            <person name="Yan C."/>
        </authorList>
    </citation>
    <scope>NUCLEOTIDE SEQUENCE [LARGE SCALE GENOMIC DNA]</scope>
    <source>
        <strain evidence="11 12">SCSIO 66989</strain>
    </source>
</reference>
<dbReference type="RefSeq" id="WP_317083090.1">
    <property type="nucleotide sequence ID" value="NZ_CP136594.1"/>
</dbReference>
<dbReference type="GO" id="GO:0005886">
    <property type="term" value="C:plasma membrane"/>
    <property type="evidence" value="ECO:0007669"/>
    <property type="project" value="UniProtKB-SubCell"/>
</dbReference>
<dbReference type="Proteomes" id="UP001302429">
    <property type="component" value="Chromosome"/>
</dbReference>
<keyword evidence="9" id="KW-0472">Membrane</keyword>
<dbReference type="Pfam" id="PF01203">
    <property type="entry name" value="T2SSN"/>
    <property type="match status" value="1"/>
</dbReference>
<gene>
    <name evidence="11" type="primary">gspN</name>
    <name evidence="11" type="ORF">RB602_03785</name>
</gene>
<keyword evidence="8" id="KW-0653">Protein transport</keyword>
<name>A0AA97I2K7_9SPHN</name>
<proteinExistence type="inferred from homology"/>
<evidence type="ECO:0000256" key="5">
    <source>
        <dbReference type="ARBA" id="ARBA00022475"/>
    </source>
</evidence>
<evidence type="ECO:0000313" key="12">
    <source>
        <dbReference type="Proteomes" id="UP001302429"/>
    </source>
</evidence>
<keyword evidence="5" id="KW-1003">Cell membrane</keyword>
<comment type="subcellular location">
    <subcellularLocation>
        <location evidence="1">Cell inner membrane</location>
    </subcellularLocation>
</comment>
<evidence type="ECO:0000256" key="6">
    <source>
        <dbReference type="ARBA" id="ARBA00022519"/>
    </source>
</evidence>
<evidence type="ECO:0000256" key="3">
    <source>
        <dbReference type="ARBA" id="ARBA00021563"/>
    </source>
</evidence>
<keyword evidence="12" id="KW-1185">Reference proteome</keyword>
<comment type="similarity">
    <text evidence="2">Belongs to the GSP N family.</text>
</comment>
<keyword evidence="7" id="KW-0812">Transmembrane</keyword>
<protein>
    <recommendedName>
        <fullName evidence="3">Type II secretion system protein N</fullName>
    </recommendedName>
    <alternativeName>
        <fullName evidence="10">General secretion pathway protein N</fullName>
    </alternativeName>
</protein>
<evidence type="ECO:0000256" key="1">
    <source>
        <dbReference type="ARBA" id="ARBA00004533"/>
    </source>
</evidence>
<keyword evidence="4" id="KW-0813">Transport</keyword>
<dbReference type="GO" id="GO:0015627">
    <property type="term" value="C:type II protein secretion system complex"/>
    <property type="evidence" value="ECO:0007669"/>
    <property type="project" value="InterPro"/>
</dbReference>
<organism evidence="11 12">
    <name type="scientific">Alterisphingorhabdus coralli</name>
    <dbReference type="NCBI Taxonomy" id="3071408"/>
    <lineage>
        <taxon>Bacteria</taxon>
        <taxon>Pseudomonadati</taxon>
        <taxon>Pseudomonadota</taxon>
        <taxon>Alphaproteobacteria</taxon>
        <taxon>Sphingomonadales</taxon>
        <taxon>Sphingomonadaceae</taxon>
        <taxon>Alterisphingorhabdus (ex Yan et al. 2024)</taxon>
    </lineage>
</organism>
<evidence type="ECO:0000313" key="11">
    <source>
        <dbReference type="EMBL" id="WOE75845.1"/>
    </source>
</evidence>
<evidence type="ECO:0000256" key="7">
    <source>
        <dbReference type="ARBA" id="ARBA00022692"/>
    </source>
</evidence>
<keyword evidence="6" id="KW-0997">Cell inner membrane</keyword>
<dbReference type="InterPro" id="IPR022792">
    <property type="entry name" value="T2SS_protein-GspN"/>
</dbReference>
<dbReference type="GO" id="GO:0015628">
    <property type="term" value="P:protein secretion by the type II secretion system"/>
    <property type="evidence" value="ECO:0007669"/>
    <property type="project" value="InterPro"/>
</dbReference>
<evidence type="ECO:0000256" key="9">
    <source>
        <dbReference type="ARBA" id="ARBA00023136"/>
    </source>
</evidence>
<evidence type="ECO:0000256" key="10">
    <source>
        <dbReference type="ARBA" id="ARBA00030772"/>
    </source>
</evidence>
<dbReference type="KEGG" id="acoa:RB602_03785"/>
<evidence type="ECO:0000256" key="2">
    <source>
        <dbReference type="ARBA" id="ARBA00007208"/>
    </source>
</evidence>
<evidence type="ECO:0000256" key="4">
    <source>
        <dbReference type="ARBA" id="ARBA00022448"/>
    </source>
</evidence>
<sequence>MIRSLVLFAVLAGLVLLVVFLPMRLALDWSGLGERGLAARRVEGSVWSGTLYDARFGAVPLGTLEAGLQPASLLGTPMVAVRRAEASATGQDFSASLGGGTGKLVVEAANGDVPLDQIAGDLPIAAARLNNVALQLDDGRCQSASGEVQLILSSWLGRFAAQNGLRGKLQCDGDAVALTTAGQSGLEKLSFRVEPDGRYRAELTIQGLSRELGLGLRAMGFKASGNRLVLSTEGVLR</sequence>
<accession>A0AA97I2K7</accession>
<dbReference type="EMBL" id="CP136594">
    <property type="protein sequence ID" value="WOE75845.1"/>
    <property type="molecule type" value="Genomic_DNA"/>
</dbReference>